<organism evidence="1 2">
    <name type="scientific">Streblomastix strix</name>
    <dbReference type="NCBI Taxonomy" id="222440"/>
    <lineage>
        <taxon>Eukaryota</taxon>
        <taxon>Metamonada</taxon>
        <taxon>Preaxostyla</taxon>
        <taxon>Oxymonadida</taxon>
        <taxon>Streblomastigidae</taxon>
        <taxon>Streblomastix</taxon>
    </lineage>
</organism>
<dbReference type="EMBL" id="SNRW01000791">
    <property type="protein sequence ID" value="KAA6399245.1"/>
    <property type="molecule type" value="Genomic_DNA"/>
</dbReference>
<evidence type="ECO:0000313" key="2">
    <source>
        <dbReference type="Proteomes" id="UP000324800"/>
    </source>
</evidence>
<dbReference type="Proteomes" id="UP000324800">
    <property type="component" value="Unassembled WGS sequence"/>
</dbReference>
<proteinExistence type="predicted"/>
<gene>
    <name evidence="1" type="ORF">EZS28_005233</name>
</gene>
<comment type="caution">
    <text evidence="1">The sequence shown here is derived from an EMBL/GenBank/DDBJ whole genome shotgun (WGS) entry which is preliminary data.</text>
</comment>
<sequence>MRQTFVYVEEYVDEIIKRKKEKQEQMGMKKEMNKLDLEEVLIMKVILDRPLMHEEYWQLLMEEQIFIDDHIWLNYLDGIDGIDEDEQLDIQQGGE</sequence>
<evidence type="ECO:0000313" key="1">
    <source>
        <dbReference type="EMBL" id="KAA6399245.1"/>
    </source>
</evidence>
<name>A0A5J4WXZ9_9EUKA</name>
<accession>A0A5J4WXZ9</accession>
<protein>
    <submittedName>
        <fullName evidence="1">Uncharacterized protein</fullName>
    </submittedName>
</protein>
<reference evidence="1 2" key="1">
    <citation type="submission" date="2019-03" db="EMBL/GenBank/DDBJ databases">
        <title>Single cell metagenomics reveals metabolic interactions within the superorganism composed of flagellate Streblomastix strix and complex community of Bacteroidetes bacteria on its surface.</title>
        <authorList>
            <person name="Treitli S.C."/>
            <person name="Kolisko M."/>
            <person name="Husnik F."/>
            <person name="Keeling P."/>
            <person name="Hampl V."/>
        </authorList>
    </citation>
    <scope>NUCLEOTIDE SEQUENCE [LARGE SCALE GENOMIC DNA]</scope>
    <source>
        <strain evidence="1">ST1C</strain>
    </source>
</reference>
<dbReference type="AlphaFoldDB" id="A0A5J4WXZ9"/>